<evidence type="ECO:0000256" key="6">
    <source>
        <dbReference type="SAM" id="MobiDB-lite"/>
    </source>
</evidence>
<comment type="similarity">
    <text evidence="5">Belongs to the TAF10 family.</text>
</comment>
<feature type="compositionally biased region" description="Polar residues" evidence="6">
    <location>
        <begin position="1"/>
        <end position="21"/>
    </location>
</feature>
<evidence type="ECO:0000256" key="5">
    <source>
        <dbReference type="ARBA" id="ARBA00025730"/>
    </source>
</evidence>
<feature type="compositionally biased region" description="Basic and acidic residues" evidence="6">
    <location>
        <begin position="76"/>
        <end position="85"/>
    </location>
</feature>
<dbReference type="OrthoDB" id="154356at2759"/>
<name>A0A9W6Z110_AMBMO</name>
<gene>
    <name evidence="7" type="ORF">Amon01_000583200</name>
</gene>
<feature type="compositionally biased region" description="Low complexity" evidence="6">
    <location>
        <begin position="247"/>
        <end position="264"/>
    </location>
</feature>
<comment type="caution">
    <text evidence="7">The sequence shown here is derived from an EMBL/GenBank/DDBJ whole genome shotgun (WGS) entry which is preliminary data.</text>
</comment>
<evidence type="ECO:0000256" key="3">
    <source>
        <dbReference type="ARBA" id="ARBA00023163"/>
    </source>
</evidence>
<dbReference type="CDD" id="cd07982">
    <property type="entry name" value="HFD_TAF10"/>
    <property type="match status" value="1"/>
</dbReference>
<dbReference type="GO" id="GO:0016251">
    <property type="term" value="F:RNA polymerase II general transcription initiation factor activity"/>
    <property type="evidence" value="ECO:0007669"/>
    <property type="project" value="TreeGrafter"/>
</dbReference>
<comment type="subcellular location">
    <subcellularLocation>
        <location evidence="1">Nucleus</location>
    </subcellularLocation>
</comment>
<dbReference type="GO" id="GO:0005669">
    <property type="term" value="C:transcription factor TFIID complex"/>
    <property type="evidence" value="ECO:0007669"/>
    <property type="project" value="TreeGrafter"/>
</dbReference>
<dbReference type="Pfam" id="PF03540">
    <property type="entry name" value="TAF10"/>
    <property type="match status" value="2"/>
</dbReference>
<feature type="compositionally biased region" description="Low complexity" evidence="6">
    <location>
        <begin position="40"/>
        <end position="49"/>
    </location>
</feature>
<feature type="region of interest" description="Disordered" evidence="6">
    <location>
        <begin position="1"/>
        <end position="109"/>
    </location>
</feature>
<evidence type="ECO:0000313" key="8">
    <source>
        <dbReference type="Proteomes" id="UP001165063"/>
    </source>
</evidence>
<evidence type="ECO:0000256" key="4">
    <source>
        <dbReference type="ARBA" id="ARBA00023242"/>
    </source>
</evidence>
<dbReference type="AlphaFoldDB" id="A0A9W6Z110"/>
<dbReference type="PANTHER" id="PTHR21242">
    <property type="entry name" value="TRANSCRIPTION INITIATION FACTOR TFIID SUBUNIT 10"/>
    <property type="match status" value="1"/>
</dbReference>
<proteinExistence type="inferred from homology"/>
<keyword evidence="4" id="KW-0539">Nucleus</keyword>
<dbReference type="GO" id="GO:0000124">
    <property type="term" value="C:SAGA complex"/>
    <property type="evidence" value="ECO:0007669"/>
    <property type="project" value="TreeGrafter"/>
</dbReference>
<feature type="region of interest" description="Disordered" evidence="6">
    <location>
        <begin position="214"/>
        <end position="272"/>
    </location>
</feature>
<organism evidence="7 8">
    <name type="scientific">Ambrosiozyma monospora</name>
    <name type="common">Yeast</name>
    <name type="synonym">Endomycopsis monosporus</name>
    <dbReference type="NCBI Taxonomy" id="43982"/>
    <lineage>
        <taxon>Eukaryota</taxon>
        <taxon>Fungi</taxon>
        <taxon>Dikarya</taxon>
        <taxon>Ascomycota</taxon>
        <taxon>Saccharomycotina</taxon>
        <taxon>Pichiomycetes</taxon>
        <taxon>Pichiales</taxon>
        <taxon>Pichiaceae</taxon>
        <taxon>Ambrosiozyma</taxon>
    </lineage>
</organism>
<dbReference type="GO" id="GO:0006367">
    <property type="term" value="P:transcription initiation at RNA polymerase II promoter"/>
    <property type="evidence" value="ECO:0007669"/>
    <property type="project" value="TreeGrafter"/>
</dbReference>
<keyword evidence="8" id="KW-1185">Reference proteome</keyword>
<dbReference type="PANTHER" id="PTHR21242:SF0">
    <property type="entry name" value="TRANSCRIPTION INITIATION FACTOR TFIID SUBUNIT 10"/>
    <property type="match status" value="1"/>
</dbReference>
<dbReference type="Proteomes" id="UP001165063">
    <property type="component" value="Unassembled WGS sequence"/>
</dbReference>
<dbReference type="EMBL" id="BSXU01003401">
    <property type="protein sequence ID" value="GMG40024.1"/>
    <property type="molecule type" value="Genomic_DNA"/>
</dbReference>
<keyword evidence="2" id="KW-0805">Transcription regulation</keyword>
<accession>A0A9W6Z110</accession>
<keyword evidence="3" id="KW-0804">Transcription</keyword>
<sequence length="301" mass="31811">MESLPNQANNTDEGNGNNVFSANDVDQLMDQEQDEEQQEQQEQNEQQQQSGSGITNTSDKNGSGDGGVINPKKRKHDDDTEEKQRNSNSNSNPNQTNPAEAPGQAQPHLPEITRQDKTLSEILDLMSDPDFTPIIPPAVATYYLSKNGLNLQHSKNGDKIVKLLSLATQKFVSDIANNAFEFNRIRSSSAVYNASNPTARSKALMMATASQALGKTNDGEDTGTAGGNVDANGASTGADAGSGSGVAGSAANETASGTNTNANLGTGGGSQGQQKVVLTMEDLSSALNEYGLNVNRPQFYR</sequence>
<dbReference type="InterPro" id="IPR003923">
    <property type="entry name" value="TAF10"/>
</dbReference>
<evidence type="ECO:0000313" key="7">
    <source>
        <dbReference type="EMBL" id="GMG40024.1"/>
    </source>
</evidence>
<evidence type="ECO:0000256" key="1">
    <source>
        <dbReference type="ARBA" id="ARBA00004123"/>
    </source>
</evidence>
<reference evidence="7" key="1">
    <citation type="submission" date="2023-04" db="EMBL/GenBank/DDBJ databases">
        <title>Ambrosiozyma monospora NBRC 1965.</title>
        <authorList>
            <person name="Ichikawa N."/>
            <person name="Sato H."/>
            <person name="Tonouchi N."/>
        </authorList>
    </citation>
    <scope>NUCLEOTIDE SEQUENCE</scope>
    <source>
        <strain evidence="7">NBRC 1965</strain>
    </source>
</reference>
<feature type="compositionally biased region" description="Polar residues" evidence="6">
    <location>
        <begin position="50"/>
        <end position="61"/>
    </location>
</feature>
<feature type="compositionally biased region" description="Acidic residues" evidence="6">
    <location>
        <begin position="27"/>
        <end position="39"/>
    </location>
</feature>
<dbReference type="GO" id="GO:1990841">
    <property type="term" value="F:promoter-specific chromatin binding"/>
    <property type="evidence" value="ECO:0007669"/>
    <property type="project" value="TreeGrafter"/>
</dbReference>
<evidence type="ECO:0000256" key="2">
    <source>
        <dbReference type="ARBA" id="ARBA00023015"/>
    </source>
</evidence>
<protein>
    <submittedName>
        <fullName evidence="7">Unnamed protein product</fullName>
    </submittedName>
</protein>